<name>A0A380HAW8_9STAP</name>
<proteinExistence type="predicted"/>
<feature type="transmembrane region" description="Helical" evidence="1">
    <location>
        <begin position="114"/>
        <end position="137"/>
    </location>
</feature>
<sequence>MKDDYRKVKTPLSINIIYVKNDSKYPTYNKDIGGKNNTINAPIAIVETGNTSIRNYQHYMTECYFFESKKHNPYESIKPLLKKYNLLGDITSIQSIYDTKVDDISNLKTEIVKFLTLTLNTFMVFITSMLTAIHLYFTN</sequence>
<keyword evidence="1" id="KW-1133">Transmembrane helix</keyword>
<dbReference type="RefSeq" id="WP_126517395.1">
    <property type="nucleotide sequence ID" value="NZ_CP066042.1"/>
</dbReference>
<accession>A0A380HAW8</accession>
<evidence type="ECO:0000256" key="1">
    <source>
        <dbReference type="SAM" id="Phobius"/>
    </source>
</evidence>
<dbReference type="GeneID" id="93796195"/>
<evidence type="ECO:0000313" key="3">
    <source>
        <dbReference type="Proteomes" id="UP000255425"/>
    </source>
</evidence>
<reference evidence="2 3" key="1">
    <citation type="submission" date="2018-06" db="EMBL/GenBank/DDBJ databases">
        <authorList>
            <consortium name="Pathogen Informatics"/>
            <person name="Doyle S."/>
        </authorList>
    </citation>
    <scope>NUCLEOTIDE SEQUENCE [LARGE SCALE GENOMIC DNA]</scope>
    <source>
        <strain evidence="2 3">NCTC11807</strain>
    </source>
</reference>
<organism evidence="2 3">
    <name type="scientific">Staphylococcus saccharolyticus</name>
    <dbReference type="NCBI Taxonomy" id="33028"/>
    <lineage>
        <taxon>Bacteria</taxon>
        <taxon>Bacillati</taxon>
        <taxon>Bacillota</taxon>
        <taxon>Bacilli</taxon>
        <taxon>Bacillales</taxon>
        <taxon>Staphylococcaceae</taxon>
        <taxon>Staphylococcus</taxon>
    </lineage>
</organism>
<protein>
    <submittedName>
        <fullName evidence="2">Uncharacterized protein conserved in bacteria</fullName>
    </submittedName>
</protein>
<dbReference type="Proteomes" id="UP000255425">
    <property type="component" value="Unassembled WGS sequence"/>
</dbReference>
<keyword evidence="1" id="KW-0472">Membrane</keyword>
<keyword evidence="3" id="KW-1185">Reference proteome</keyword>
<keyword evidence="1" id="KW-0812">Transmembrane</keyword>
<dbReference type="EMBL" id="UHDZ01000001">
    <property type="protein sequence ID" value="SUM74512.1"/>
    <property type="molecule type" value="Genomic_DNA"/>
</dbReference>
<evidence type="ECO:0000313" key="2">
    <source>
        <dbReference type="EMBL" id="SUM74512.1"/>
    </source>
</evidence>
<gene>
    <name evidence="2" type="ORF">NCTC11807_02649</name>
</gene>
<dbReference type="AlphaFoldDB" id="A0A380HAW8"/>